<protein>
    <submittedName>
        <fullName evidence="1">Uncharacterized protein</fullName>
    </submittedName>
</protein>
<evidence type="ECO:0000313" key="3">
    <source>
        <dbReference type="Proteomes" id="UP000183760"/>
    </source>
</evidence>
<dbReference type="AlphaFoldDB" id="A0A511T9X8"/>
<keyword evidence="3" id="KW-1185">Reference proteome</keyword>
<reference evidence="2 3" key="1">
    <citation type="submission" date="2016-10" db="EMBL/GenBank/DDBJ databases">
        <authorList>
            <person name="Varghese N."/>
            <person name="Submissions S."/>
        </authorList>
    </citation>
    <scope>NUCLEOTIDE SEQUENCE [LARGE SCALE GENOMIC DNA]</scope>
    <source>
        <strain evidence="2 3">DSM 16525</strain>
    </source>
</reference>
<reference evidence="1 4" key="2">
    <citation type="submission" date="2019-07" db="EMBL/GenBank/DDBJ databases">
        <title>Whole genome shotgun sequence of Myxococcus fulvus NBRC 100333.</title>
        <authorList>
            <person name="Hosoyama A."/>
            <person name="Uohara A."/>
            <person name="Ohji S."/>
            <person name="Ichikawa N."/>
        </authorList>
    </citation>
    <scope>NUCLEOTIDE SEQUENCE [LARGE SCALE GENOMIC DNA]</scope>
    <source>
        <strain evidence="1 4">NBRC 100333</strain>
    </source>
</reference>
<dbReference type="OrthoDB" id="5525136at2"/>
<dbReference type="RefSeq" id="WP_052771207.1">
    <property type="nucleotide sequence ID" value="NZ_BJXR01000043.1"/>
</dbReference>
<dbReference type="EMBL" id="FOIB01000002">
    <property type="protein sequence ID" value="SET39041.1"/>
    <property type="molecule type" value="Genomic_DNA"/>
</dbReference>
<sequence>MLWAVPLMVLAGCGSDSDSCDDNQSPETYKEAKRVTCSGTADADVACCGYIGDACNYTLCRKSVCGEWIEESYVCP</sequence>
<evidence type="ECO:0000313" key="2">
    <source>
        <dbReference type="EMBL" id="SET39041.1"/>
    </source>
</evidence>
<dbReference type="Proteomes" id="UP000321514">
    <property type="component" value="Unassembled WGS sequence"/>
</dbReference>
<gene>
    <name evidence="1" type="ORF">MFU01_60310</name>
    <name evidence="2" type="ORF">SAMN05443572_102113</name>
</gene>
<proteinExistence type="predicted"/>
<name>A0A511T9X8_MYXFU</name>
<comment type="caution">
    <text evidence="1">The sequence shown here is derived from an EMBL/GenBank/DDBJ whole genome shotgun (WGS) entry which is preliminary data.</text>
</comment>
<dbReference type="EMBL" id="BJXR01000043">
    <property type="protein sequence ID" value="GEN10994.1"/>
    <property type="molecule type" value="Genomic_DNA"/>
</dbReference>
<accession>A0A511T9X8</accession>
<evidence type="ECO:0000313" key="4">
    <source>
        <dbReference type="Proteomes" id="UP000321514"/>
    </source>
</evidence>
<organism evidence="1 4">
    <name type="scientific">Myxococcus fulvus</name>
    <dbReference type="NCBI Taxonomy" id="33"/>
    <lineage>
        <taxon>Bacteria</taxon>
        <taxon>Pseudomonadati</taxon>
        <taxon>Myxococcota</taxon>
        <taxon>Myxococcia</taxon>
        <taxon>Myxococcales</taxon>
        <taxon>Cystobacterineae</taxon>
        <taxon>Myxococcaceae</taxon>
        <taxon>Myxococcus</taxon>
    </lineage>
</organism>
<evidence type="ECO:0000313" key="1">
    <source>
        <dbReference type="EMBL" id="GEN10994.1"/>
    </source>
</evidence>
<dbReference type="Proteomes" id="UP000183760">
    <property type="component" value="Unassembled WGS sequence"/>
</dbReference>